<dbReference type="EMBL" id="JAUKTV010000006">
    <property type="protein sequence ID" value="KAK0736242.1"/>
    <property type="molecule type" value="Genomic_DNA"/>
</dbReference>
<dbReference type="AlphaFoldDB" id="A0AA40BL52"/>
<reference evidence="1" key="1">
    <citation type="submission" date="2023-06" db="EMBL/GenBank/DDBJ databases">
        <title>Genome-scale phylogeny and comparative genomics of the fungal order Sordariales.</title>
        <authorList>
            <consortium name="Lawrence Berkeley National Laboratory"/>
            <person name="Hensen N."/>
            <person name="Bonometti L."/>
            <person name="Westerberg I."/>
            <person name="Brannstrom I.O."/>
            <person name="Guillou S."/>
            <person name="Cros-Aarteil S."/>
            <person name="Calhoun S."/>
            <person name="Haridas S."/>
            <person name="Kuo A."/>
            <person name="Mondo S."/>
            <person name="Pangilinan J."/>
            <person name="Riley R."/>
            <person name="Labutti K."/>
            <person name="Andreopoulos B."/>
            <person name="Lipzen A."/>
            <person name="Chen C."/>
            <person name="Yanf M."/>
            <person name="Daum C."/>
            <person name="Ng V."/>
            <person name="Clum A."/>
            <person name="Steindorff A."/>
            <person name="Ohm R."/>
            <person name="Martin F."/>
            <person name="Silar P."/>
            <person name="Natvig D."/>
            <person name="Lalanne C."/>
            <person name="Gautier V."/>
            <person name="Ament-Velasquez S.L."/>
            <person name="Kruys A."/>
            <person name="Hutchinson M.I."/>
            <person name="Powell A.J."/>
            <person name="Barry K."/>
            <person name="Miller A.N."/>
            <person name="Grigoriev I.V."/>
            <person name="Debuchy R."/>
            <person name="Gladieux P."/>
            <person name="Thoren M.H."/>
            <person name="Johannesson H."/>
        </authorList>
    </citation>
    <scope>NUCLEOTIDE SEQUENCE</scope>
    <source>
        <strain evidence="1">CBS 540.89</strain>
    </source>
</reference>
<protein>
    <submittedName>
        <fullName evidence="1">Uncharacterized protein</fullName>
    </submittedName>
</protein>
<sequence>MSSSNRNDFPYKEGTTLEIHRHRPRKPFGIVNWIRYDLDLEREWNAYCRDPEYWHDHRVDFALRYPPITGHKLKNPGTRIFKITRVVQTEEDTDGPMLIEGYIDSPDGTKKELWARVYDGVFYSLDLHLGDPALDVDYPDFMTKADIHYSTEFWAYEQIHHAELPGSVTLDFYGGWTFSLETGNPKYPRRNVRMILLEKSANARTMEEVIKEATTSEKCPPEDFSEYDQFEDRLPSVEHRLKALKSMLEAYNLIWWYAEVDLTPIGPENVLIRNDNSVALIDFSTAIVYRYAKIDNPADEHLKRKLNSPERCPHPVLRHWPFGAWVGPNHYLLVNGHFPDYRNEDVEVKSEWWQWVPEEWLEDPEAAAAWLLEAFMFRSVDLTRFSPLPDEFLNDPSHEQRSPKVLDLLEQLGRKTRDVLTP</sequence>
<proteinExistence type="predicted"/>
<comment type="caution">
    <text evidence="1">The sequence shown here is derived from an EMBL/GenBank/DDBJ whole genome shotgun (WGS) entry which is preliminary data.</text>
</comment>
<accession>A0AA40BL52</accession>
<organism evidence="1 2">
    <name type="scientific">Apiosordaria backusii</name>
    <dbReference type="NCBI Taxonomy" id="314023"/>
    <lineage>
        <taxon>Eukaryota</taxon>
        <taxon>Fungi</taxon>
        <taxon>Dikarya</taxon>
        <taxon>Ascomycota</taxon>
        <taxon>Pezizomycotina</taxon>
        <taxon>Sordariomycetes</taxon>
        <taxon>Sordariomycetidae</taxon>
        <taxon>Sordariales</taxon>
        <taxon>Lasiosphaeriaceae</taxon>
        <taxon>Apiosordaria</taxon>
    </lineage>
</organism>
<gene>
    <name evidence="1" type="ORF">B0T21DRAFT_451044</name>
</gene>
<evidence type="ECO:0000313" key="1">
    <source>
        <dbReference type="EMBL" id="KAK0736242.1"/>
    </source>
</evidence>
<dbReference type="Proteomes" id="UP001172159">
    <property type="component" value="Unassembled WGS sequence"/>
</dbReference>
<name>A0AA40BL52_9PEZI</name>
<evidence type="ECO:0000313" key="2">
    <source>
        <dbReference type="Proteomes" id="UP001172159"/>
    </source>
</evidence>
<keyword evidence="2" id="KW-1185">Reference proteome</keyword>